<name>A0ABT0G5W9_9ACTN</name>
<sequence length="76" mass="8799">MPGETITESLEDYRRRLAEMQRMAAIQWLDLGEVLKVDTGGGTFVTLSVPAEWSDRRRARFIRMAQQLARDLDEED</sequence>
<evidence type="ECO:0000313" key="1">
    <source>
        <dbReference type="EMBL" id="MCK2219768.1"/>
    </source>
</evidence>
<protein>
    <submittedName>
        <fullName evidence="1">Uncharacterized protein</fullName>
    </submittedName>
</protein>
<gene>
    <name evidence="1" type="ORF">MF672_039125</name>
</gene>
<proteinExistence type="predicted"/>
<dbReference type="Proteomes" id="UP001317259">
    <property type="component" value="Unassembled WGS sequence"/>
</dbReference>
<dbReference type="EMBL" id="JAKRKC020000002">
    <property type="protein sequence ID" value="MCK2219768.1"/>
    <property type="molecule type" value="Genomic_DNA"/>
</dbReference>
<comment type="caution">
    <text evidence="1">The sequence shown here is derived from an EMBL/GenBank/DDBJ whole genome shotgun (WGS) entry which is preliminary data.</text>
</comment>
<reference evidence="1 2" key="1">
    <citation type="submission" date="2022-04" db="EMBL/GenBank/DDBJ databases">
        <title>Genome draft of Actinomadura sp. ATCC 31491.</title>
        <authorList>
            <person name="Shi X."/>
            <person name="Du Y."/>
        </authorList>
    </citation>
    <scope>NUCLEOTIDE SEQUENCE [LARGE SCALE GENOMIC DNA]</scope>
    <source>
        <strain evidence="1 2">ATCC 31491</strain>
    </source>
</reference>
<dbReference type="RefSeq" id="WP_242375291.1">
    <property type="nucleotide sequence ID" value="NZ_JAKRKC020000002.1"/>
</dbReference>
<keyword evidence="2" id="KW-1185">Reference proteome</keyword>
<evidence type="ECO:0000313" key="2">
    <source>
        <dbReference type="Proteomes" id="UP001317259"/>
    </source>
</evidence>
<accession>A0ABT0G5W9</accession>
<organism evidence="1 2">
    <name type="scientific">Actinomadura luzonensis</name>
    <dbReference type="NCBI Taxonomy" id="2805427"/>
    <lineage>
        <taxon>Bacteria</taxon>
        <taxon>Bacillati</taxon>
        <taxon>Actinomycetota</taxon>
        <taxon>Actinomycetes</taxon>
        <taxon>Streptosporangiales</taxon>
        <taxon>Thermomonosporaceae</taxon>
        <taxon>Actinomadura</taxon>
    </lineage>
</organism>